<comment type="caution">
    <text evidence="2">The sequence shown here is derived from an EMBL/GenBank/DDBJ whole genome shotgun (WGS) entry which is preliminary data.</text>
</comment>
<feature type="transmembrane region" description="Helical" evidence="1">
    <location>
        <begin position="46"/>
        <end position="67"/>
    </location>
</feature>
<dbReference type="EMBL" id="JAJHVV010000001">
    <property type="protein sequence ID" value="MCK6261729.1"/>
    <property type="molecule type" value="Genomic_DNA"/>
</dbReference>
<name>A0A9X1XLD2_9VIBR</name>
<feature type="transmembrane region" description="Helical" evidence="1">
    <location>
        <begin position="21"/>
        <end position="40"/>
    </location>
</feature>
<dbReference type="Proteomes" id="UP001139559">
    <property type="component" value="Unassembled WGS sequence"/>
</dbReference>
<keyword evidence="1" id="KW-0812">Transmembrane</keyword>
<dbReference type="RefSeq" id="WP_248006855.1">
    <property type="nucleotide sequence ID" value="NZ_JAJHVV010000001.1"/>
</dbReference>
<evidence type="ECO:0000313" key="3">
    <source>
        <dbReference type="Proteomes" id="UP001139559"/>
    </source>
</evidence>
<accession>A0A9X1XLD2</accession>
<proteinExistence type="predicted"/>
<evidence type="ECO:0000313" key="2">
    <source>
        <dbReference type="EMBL" id="MCK6261729.1"/>
    </source>
</evidence>
<sequence>MFSHRPREVLGMLTNLHSNTALRILLLFLVFILISWPIVADIGFSVAALTLSLLISWLVVILTLKWLTR</sequence>
<evidence type="ECO:0000256" key="1">
    <source>
        <dbReference type="SAM" id="Phobius"/>
    </source>
</evidence>
<keyword evidence="1" id="KW-1133">Transmembrane helix</keyword>
<organism evidence="2 3">
    <name type="scientific">Vibrio amylolyticus</name>
    <dbReference type="NCBI Taxonomy" id="2847292"/>
    <lineage>
        <taxon>Bacteria</taxon>
        <taxon>Pseudomonadati</taxon>
        <taxon>Pseudomonadota</taxon>
        <taxon>Gammaproteobacteria</taxon>
        <taxon>Vibrionales</taxon>
        <taxon>Vibrionaceae</taxon>
        <taxon>Vibrio</taxon>
    </lineage>
</organism>
<reference evidence="2" key="1">
    <citation type="submission" date="2021-11" db="EMBL/GenBank/DDBJ databases">
        <title>Vibrio ZSDE26 sp. nov. and Vibrio ZSDZ34 sp. nov., isolated from coastal seawater in Qingdao.</title>
        <authorList>
            <person name="Zhang P."/>
        </authorList>
    </citation>
    <scope>NUCLEOTIDE SEQUENCE</scope>
    <source>
        <strain evidence="2">ZSDE26</strain>
    </source>
</reference>
<keyword evidence="3" id="KW-1185">Reference proteome</keyword>
<protein>
    <submittedName>
        <fullName evidence="2">Uncharacterized protein</fullName>
    </submittedName>
</protein>
<gene>
    <name evidence="2" type="ORF">KP803_00410</name>
</gene>
<dbReference type="AlphaFoldDB" id="A0A9X1XLD2"/>
<keyword evidence="1" id="KW-0472">Membrane</keyword>